<name>A0A1M7QIC1_9BACT</name>
<dbReference type="AlphaFoldDB" id="A0A1M7QIC1"/>
<evidence type="ECO:0000313" key="2">
    <source>
        <dbReference type="Proteomes" id="UP000184513"/>
    </source>
</evidence>
<sequence length="113" mass="12857">MKKYLAIYFGGATDSEKSTPMDENLQKEFMDAWAKWAVNHKDSVVDFGCPLGRAKSVNQYGVGDKENKMIAYSIVHAESHEQAASIFIEHPHLNLHSHNSIEIIKMRHLPEMD</sequence>
<evidence type="ECO:0000313" key="1">
    <source>
        <dbReference type="EMBL" id="SHN30934.1"/>
    </source>
</evidence>
<evidence type="ECO:0008006" key="3">
    <source>
        <dbReference type="Google" id="ProtNLM"/>
    </source>
</evidence>
<dbReference type="OrthoDB" id="5294869at2"/>
<dbReference type="EMBL" id="FRCY01000018">
    <property type="protein sequence ID" value="SHN30934.1"/>
    <property type="molecule type" value="Genomic_DNA"/>
</dbReference>
<dbReference type="Proteomes" id="UP000184513">
    <property type="component" value="Unassembled WGS sequence"/>
</dbReference>
<proteinExistence type="predicted"/>
<organism evidence="1 2">
    <name type="scientific">Cyclobacterium lianum</name>
    <dbReference type="NCBI Taxonomy" id="388280"/>
    <lineage>
        <taxon>Bacteria</taxon>
        <taxon>Pseudomonadati</taxon>
        <taxon>Bacteroidota</taxon>
        <taxon>Cytophagia</taxon>
        <taxon>Cytophagales</taxon>
        <taxon>Cyclobacteriaceae</taxon>
        <taxon>Cyclobacterium</taxon>
    </lineage>
</organism>
<protein>
    <recommendedName>
        <fullName evidence="3">YCII-related domain-containing protein</fullName>
    </recommendedName>
</protein>
<gene>
    <name evidence="1" type="ORF">SAMN04488057_11899</name>
</gene>
<keyword evidence="2" id="KW-1185">Reference proteome</keyword>
<reference evidence="1 2" key="1">
    <citation type="submission" date="2016-11" db="EMBL/GenBank/DDBJ databases">
        <authorList>
            <person name="Jaros S."/>
            <person name="Januszkiewicz K."/>
            <person name="Wedrychowicz H."/>
        </authorList>
    </citation>
    <scope>NUCLEOTIDE SEQUENCE [LARGE SCALE GENOMIC DNA]</scope>
    <source>
        <strain evidence="1 2">CGMCC 1.6102</strain>
    </source>
</reference>
<dbReference type="RefSeq" id="WP_073097556.1">
    <property type="nucleotide sequence ID" value="NZ_FRCY01000018.1"/>
</dbReference>
<accession>A0A1M7QIC1</accession>